<accession>A0A414PLJ1</accession>
<gene>
    <name evidence="1" type="ORF">DW663_12940</name>
</gene>
<sequence>MKQTGTFEYVALPINVLDERVLSKEFQENIKLQQKLVDMGLKNKRKNVEVFRKERRRLMNELPKNLTPYVKLEEINKTEIRNSVKWSVYNNLLTTGIYSPKYVESNSLEEEYGIKNYDKLSDVSFTYEEY</sequence>
<protein>
    <submittedName>
        <fullName evidence="1">Uncharacterized protein</fullName>
    </submittedName>
</protein>
<organism evidence="1 2">
    <name type="scientific">Fusobacterium mortiferum</name>
    <dbReference type="NCBI Taxonomy" id="850"/>
    <lineage>
        <taxon>Bacteria</taxon>
        <taxon>Fusobacteriati</taxon>
        <taxon>Fusobacteriota</taxon>
        <taxon>Fusobacteriia</taxon>
        <taxon>Fusobacteriales</taxon>
        <taxon>Fusobacteriaceae</taxon>
        <taxon>Fusobacterium</taxon>
    </lineage>
</organism>
<evidence type="ECO:0000313" key="2">
    <source>
        <dbReference type="Proteomes" id="UP000284676"/>
    </source>
</evidence>
<comment type="caution">
    <text evidence="1">The sequence shown here is derived from an EMBL/GenBank/DDBJ whole genome shotgun (WGS) entry which is preliminary data.</text>
</comment>
<dbReference type="EMBL" id="QRHL01000060">
    <property type="protein sequence ID" value="RHF69470.1"/>
    <property type="molecule type" value="Genomic_DNA"/>
</dbReference>
<proteinExistence type="predicted"/>
<dbReference type="Proteomes" id="UP000284676">
    <property type="component" value="Unassembled WGS sequence"/>
</dbReference>
<reference evidence="1 2" key="1">
    <citation type="submission" date="2018-08" db="EMBL/GenBank/DDBJ databases">
        <title>A genome reference for cultivated species of the human gut microbiota.</title>
        <authorList>
            <person name="Zou Y."/>
            <person name="Xue W."/>
            <person name="Luo G."/>
        </authorList>
    </citation>
    <scope>NUCLEOTIDE SEQUENCE [LARGE SCALE GENOMIC DNA]</scope>
    <source>
        <strain evidence="1 2">AM25-1</strain>
    </source>
</reference>
<evidence type="ECO:0000313" key="1">
    <source>
        <dbReference type="EMBL" id="RHF69470.1"/>
    </source>
</evidence>
<dbReference type="AlphaFoldDB" id="A0A414PLJ1"/>
<name>A0A414PLJ1_FUSMR</name>